<accession>A0A653B5R8</accession>
<organism evidence="1">
    <name type="scientific">Ectopseudomonas oleovorans</name>
    <name type="common">Pseudomonas oleovorans</name>
    <dbReference type="NCBI Taxonomy" id="301"/>
    <lineage>
        <taxon>Bacteria</taxon>
        <taxon>Pseudomonadati</taxon>
        <taxon>Pseudomonadota</taxon>
        <taxon>Gammaproteobacteria</taxon>
        <taxon>Pseudomonadales</taxon>
        <taxon>Pseudomonadaceae</taxon>
        <taxon>Ectopseudomonas</taxon>
    </lineage>
</organism>
<evidence type="ECO:0000313" key="1">
    <source>
        <dbReference type="EMBL" id="VDN63976.1"/>
    </source>
</evidence>
<dbReference type="AlphaFoldDB" id="A0A653B5R8"/>
<sequence>MTEAQMAPREKNAYNVISFSLFATTPA</sequence>
<dbReference type="EMBL" id="LR130779">
    <property type="protein sequence ID" value="VDN63976.1"/>
    <property type="molecule type" value="Genomic_DNA"/>
</dbReference>
<proteinExistence type="predicted"/>
<name>A0A653B5R8_ECTOL</name>
<gene>
    <name evidence="1" type="ORF">POT9AD_3001</name>
</gene>
<reference evidence="1" key="1">
    <citation type="submission" date="2018-11" db="EMBL/GenBank/DDBJ databases">
        <authorList>
            <consortium name="Genoscope - CEA"/>
            <person name="William W."/>
        </authorList>
    </citation>
    <scope>NUCLEOTIDE SEQUENCE [LARGE SCALE GENOMIC DNA]</scope>
    <source>
        <strain evidence="1">T9AD</strain>
    </source>
</reference>
<protein>
    <submittedName>
        <fullName evidence="1">Uncharacterized protein</fullName>
    </submittedName>
</protein>